<evidence type="ECO:0000313" key="3">
    <source>
        <dbReference type="Proteomes" id="UP000199439"/>
    </source>
</evidence>
<feature type="transmembrane region" description="Helical" evidence="1">
    <location>
        <begin position="7"/>
        <end position="27"/>
    </location>
</feature>
<feature type="transmembrane region" description="Helical" evidence="1">
    <location>
        <begin position="73"/>
        <end position="92"/>
    </location>
</feature>
<feature type="transmembrane region" description="Helical" evidence="1">
    <location>
        <begin position="33"/>
        <end position="52"/>
    </location>
</feature>
<evidence type="ECO:0000256" key="1">
    <source>
        <dbReference type="SAM" id="Phobius"/>
    </source>
</evidence>
<reference evidence="3" key="1">
    <citation type="submission" date="2016-10" db="EMBL/GenBank/DDBJ databases">
        <authorList>
            <person name="Varghese N."/>
            <person name="Submissions S."/>
        </authorList>
    </citation>
    <scope>NUCLEOTIDE SEQUENCE [LARGE SCALE GENOMIC DNA]</scope>
    <source>
        <strain evidence="3">DSM 25730</strain>
    </source>
</reference>
<dbReference type="Proteomes" id="UP000199439">
    <property type="component" value="Unassembled WGS sequence"/>
</dbReference>
<evidence type="ECO:0000313" key="2">
    <source>
        <dbReference type="EMBL" id="SFD20176.1"/>
    </source>
</evidence>
<name>A0A1I1QDK3_9FLAO</name>
<sequence length="96" mass="11278">MLHQFKAILIYYKALATWSFLATIILTAVIPKIIPALLTKLFLMLIYYWIINDINMRKRIGFYKMVGVSNLKLVMHLYLIDCILTCSFLLVIKCYI</sequence>
<organism evidence="2 3">
    <name type="scientific">Algibacter pectinivorans</name>
    <dbReference type="NCBI Taxonomy" id="870482"/>
    <lineage>
        <taxon>Bacteria</taxon>
        <taxon>Pseudomonadati</taxon>
        <taxon>Bacteroidota</taxon>
        <taxon>Flavobacteriia</taxon>
        <taxon>Flavobacteriales</taxon>
        <taxon>Flavobacteriaceae</taxon>
        <taxon>Algibacter</taxon>
    </lineage>
</organism>
<dbReference type="AlphaFoldDB" id="A0A1I1QDK3"/>
<keyword evidence="1" id="KW-0472">Membrane</keyword>
<protein>
    <submittedName>
        <fullName evidence="2">Uncharacterized protein</fullName>
    </submittedName>
</protein>
<gene>
    <name evidence="2" type="ORF">SAMN04487987_10657</name>
</gene>
<keyword evidence="1" id="KW-1133">Transmembrane helix</keyword>
<dbReference type="EMBL" id="FOMI01000006">
    <property type="protein sequence ID" value="SFD20176.1"/>
    <property type="molecule type" value="Genomic_DNA"/>
</dbReference>
<keyword evidence="3" id="KW-1185">Reference proteome</keyword>
<dbReference type="OrthoDB" id="1446424at2"/>
<proteinExistence type="predicted"/>
<accession>A0A1I1QDK3</accession>
<keyword evidence="1" id="KW-0812">Transmembrane</keyword>